<evidence type="ECO:0000313" key="2">
    <source>
        <dbReference type="Proteomes" id="UP001159363"/>
    </source>
</evidence>
<gene>
    <name evidence="1" type="ORF">PR048_025158</name>
</gene>
<accession>A0ABQ9GQM2</accession>
<reference evidence="1 2" key="1">
    <citation type="submission" date="2023-02" db="EMBL/GenBank/DDBJ databases">
        <title>LHISI_Scaffold_Assembly.</title>
        <authorList>
            <person name="Stuart O.P."/>
            <person name="Cleave R."/>
            <person name="Magrath M.J.L."/>
            <person name="Mikheyev A.S."/>
        </authorList>
    </citation>
    <scope>NUCLEOTIDE SEQUENCE [LARGE SCALE GENOMIC DNA]</scope>
    <source>
        <strain evidence="1">Daus_M_001</strain>
        <tissue evidence="1">Leg muscle</tissue>
    </source>
</reference>
<name>A0ABQ9GQM2_9NEOP</name>
<organism evidence="1 2">
    <name type="scientific">Dryococelus australis</name>
    <dbReference type="NCBI Taxonomy" id="614101"/>
    <lineage>
        <taxon>Eukaryota</taxon>
        <taxon>Metazoa</taxon>
        <taxon>Ecdysozoa</taxon>
        <taxon>Arthropoda</taxon>
        <taxon>Hexapoda</taxon>
        <taxon>Insecta</taxon>
        <taxon>Pterygota</taxon>
        <taxon>Neoptera</taxon>
        <taxon>Polyneoptera</taxon>
        <taxon>Phasmatodea</taxon>
        <taxon>Verophasmatodea</taxon>
        <taxon>Anareolatae</taxon>
        <taxon>Phasmatidae</taxon>
        <taxon>Eurycanthinae</taxon>
        <taxon>Dryococelus</taxon>
    </lineage>
</organism>
<evidence type="ECO:0000313" key="1">
    <source>
        <dbReference type="EMBL" id="KAJ8874312.1"/>
    </source>
</evidence>
<proteinExistence type="predicted"/>
<protein>
    <submittedName>
        <fullName evidence="1">Uncharacterized protein</fullName>
    </submittedName>
</protein>
<dbReference type="Proteomes" id="UP001159363">
    <property type="component" value="Chromosome 9"/>
</dbReference>
<sequence length="77" mass="9115">MENLKPPGELNVSREVGMNWKQWRRKFKIYMKTSDAVKVATLLNVIGEKALHVYETWELTPDEENDCKVVLQKFKDF</sequence>
<comment type="caution">
    <text evidence="1">The sequence shown here is derived from an EMBL/GenBank/DDBJ whole genome shotgun (WGS) entry which is preliminary data.</text>
</comment>
<dbReference type="EMBL" id="JARBHB010000010">
    <property type="protein sequence ID" value="KAJ8874312.1"/>
    <property type="molecule type" value="Genomic_DNA"/>
</dbReference>
<keyword evidence="2" id="KW-1185">Reference proteome</keyword>